<evidence type="ECO:0000313" key="2">
    <source>
        <dbReference type="Proteomes" id="UP001242732"/>
    </source>
</evidence>
<protein>
    <submittedName>
        <fullName evidence="1">Uncharacterized protein</fullName>
    </submittedName>
</protein>
<gene>
    <name evidence="1" type="ORF">QRO08_13420</name>
</gene>
<dbReference type="Proteomes" id="UP001242732">
    <property type="component" value="Chromosome"/>
</dbReference>
<keyword evidence="2" id="KW-1185">Reference proteome</keyword>
<organism evidence="1 2">
    <name type="scientific">Paracidovorax citrulli</name>
    <name type="common">Acidovorax citrulli</name>
    <dbReference type="NCBI Taxonomy" id="80869"/>
    <lineage>
        <taxon>Bacteria</taxon>
        <taxon>Pseudomonadati</taxon>
        <taxon>Pseudomonadota</taxon>
        <taxon>Betaproteobacteria</taxon>
        <taxon>Burkholderiales</taxon>
        <taxon>Comamonadaceae</taxon>
        <taxon>Paracidovorax</taxon>
    </lineage>
</organism>
<accession>A0ABY9AIU8</accession>
<proteinExistence type="predicted"/>
<dbReference type="RefSeq" id="WP_225981105.1">
    <property type="nucleotide sequence ID" value="NZ_CP023687.1"/>
</dbReference>
<reference evidence="1 2" key="1">
    <citation type="submission" date="2023-06" db="EMBL/GenBank/DDBJ databases">
        <authorList>
            <person name="Ham H."/>
            <person name="Park D.S."/>
        </authorList>
    </citation>
    <scope>NUCLEOTIDE SEQUENCE [LARGE SCALE GENOMIC DNA]</scope>
    <source>
        <strain evidence="1 2">KACC 17005</strain>
    </source>
</reference>
<dbReference type="EMBL" id="CP127363">
    <property type="protein sequence ID" value="WIY46856.1"/>
    <property type="molecule type" value="Genomic_DNA"/>
</dbReference>
<evidence type="ECO:0000313" key="1">
    <source>
        <dbReference type="EMBL" id="WIY46856.1"/>
    </source>
</evidence>
<sequence>MPDVSGTFAGSEALTREGDELRDLCDGAGKPAGSACTGREVGRGGVSCRLIEAALLVTGRGVEFAEFRRLSLSVIGGRYSDCSARDVVR</sequence>
<name>A0ABY9AIU8_PARCI</name>